<dbReference type="InterPro" id="IPR000891">
    <property type="entry name" value="PYR_CT"/>
</dbReference>
<evidence type="ECO:0000256" key="3">
    <source>
        <dbReference type="ARBA" id="ARBA00023239"/>
    </source>
</evidence>
<dbReference type="GO" id="GO:0046951">
    <property type="term" value="P:ketone body biosynthetic process"/>
    <property type="evidence" value="ECO:0007669"/>
    <property type="project" value="TreeGrafter"/>
</dbReference>
<reference evidence="5" key="1">
    <citation type="submission" date="2022-03" db="EMBL/GenBank/DDBJ databases">
        <title>Complete genome sequence of Caldinitratiruptor microaerophilus.</title>
        <authorList>
            <person name="Mukaiyama R."/>
            <person name="Nishiyama T."/>
            <person name="Ueda K."/>
        </authorList>
    </citation>
    <scope>NUCLEOTIDE SEQUENCE</scope>
    <source>
        <strain evidence="5">JCM 16183</strain>
    </source>
</reference>
<dbReference type="KEGG" id="cmic:caldi_00890"/>
<dbReference type="PROSITE" id="PS50991">
    <property type="entry name" value="PYR_CT"/>
    <property type="match status" value="1"/>
</dbReference>
<sequence length="305" mass="32504">MVTVCEVGPRDGLQNEPTLLPLEVKAELVRRLVDAGLRRIEVGSFVHPKAVPQMADTDRLCERIPRSPQVTYAGLVLNEKGFDRAVLAGVQQVNFAFAATETFNQRNQRASTQESLDAFQQIARRAREAGMRCALTIGAAFGCPFEGEVPEERIVGFAVRAAEAGADEIVLADTIGVAVPSQVSRLLRHVREAVGNSLPVGVHLHNTRNTGYANAYAALEAGATIVDAAVGGTGGCPFAPRATGNIATEDLVYMLHRMGIQTGIDLDRLIETAQWLEAQIGRTLPGQLMKAGGFPPPGTGLSRAG</sequence>
<dbReference type="Pfam" id="PF00682">
    <property type="entry name" value="HMGL-like"/>
    <property type="match status" value="1"/>
</dbReference>
<evidence type="ECO:0000313" key="5">
    <source>
        <dbReference type="EMBL" id="BDG58999.1"/>
    </source>
</evidence>
<evidence type="ECO:0000259" key="4">
    <source>
        <dbReference type="PROSITE" id="PS50991"/>
    </source>
</evidence>
<keyword evidence="3 5" id="KW-0456">Lyase</keyword>
<dbReference type="GO" id="GO:0046872">
    <property type="term" value="F:metal ion binding"/>
    <property type="evidence" value="ECO:0007669"/>
    <property type="project" value="UniProtKB-KW"/>
</dbReference>
<dbReference type="SUPFAM" id="SSF51569">
    <property type="entry name" value="Aldolase"/>
    <property type="match status" value="1"/>
</dbReference>
<comment type="similarity">
    <text evidence="1">Belongs to the HMG-CoA lyase family.</text>
</comment>
<evidence type="ECO:0000313" key="6">
    <source>
        <dbReference type="Proteomes" id="UP001163687"/>
    </source>
</evidence>
<dbReference type="GO" id="GO:0006552">
    <property type="term" value="P:L-leucine catabolic process"/>
    <property type="evidence" value="ECO:0007669"/>
    <property type="project" value="TreeGrafter"/>
</dbReference>
<dbReference type="CDD" id="cd07938">
    <property type="entry name" value="DRE_TIM_HMGL"/>
    <property type="match status" value="1"/>
</dbReference>
<name>A0AA35G878_9FIRM</name>
<protein>
    <submittedName>
        <fullName evidence="5">Hydroxymethylglutaryl-CoA lyase</fullName>
    </submittedName>
</protein>
<dbReference type="FunFam" id="3.20.20.70:FF:000071">
    <property type="entry name" value="Hydroxymethylglutaryl-CoA lyase"/>
    <property type="match status" value="1"/>
</dbReference>
<dbReference type="AlphaFoldDB" id="A0AA35G878"/>
<dbReference type="NCBIfam" id="NF004283">
    <property type="entry name" value="PRK05692.1"/>
    <property type="match status" value="1"/>
</dbReference>
<keyword evidence="2" id="KW-0479">Metal-binding</keyword>
<proteinExistence type="inferred from homology"/>
<dbReference type="InterPro" id="IPR043594">
    <property type="entry name" value="HMGL"/>
</dbReference>
<dbReference type="GO" id="GO:0004419">
    <property type="term" value="F:hydroxymethylglutaryl-CoA lyase activity"/>
    <property type="evidence" value="ECO:0007669"/>
    <property type="project" value="TreeGrafter"/>
</dbReference>
<gene>
    <name evidence="5" type="primary">hmgL</name>
    <name evidence="5" type="ORF">caldi_00890</name>
</gene>
<dbReference type="InterPro" id="IPR013785">
    <property type="entry name" value="Aldolase_TIM"/>
</dbReference>
<dbReference type="PANTHER" id="PTHR42738">
    <property type="entry name" value="HYDROXYMETHYLGLUTARYL-COA LYASE"/>
    <property type="match status" value="1"/>
</dbReference>
<evidence type="ECO:0000256" key="2">
    <source>
        <dbReference type="ARBA" id="ARBA00022723"/>
    </source>
</evidence>
<evidence type="ECO:0000256" key="1">
    <source>
        <dbReference type="ARBA" id="ARBA00009405"/>
    </source>
</evidence>
<dbReference type="Gene3D" id="3.20.20.70">
    <property type="entry name" value="Aldolase class I"/>
    <property type="match status" value="1"/>
</dbReference>
<accession>A0AA35G878</accession>
<dbReference type="PANTHER" id="PTHR42738:SF7">
    <property type="entry name" value="HYDROXYMETHYLGLUTARYL-COA LYASE"/>
    <property type="match status" value="1"/>
</dbReference>
<organism evidence="5 6">
    <name type="scientific">Caldinitratiruptor microaerophilus</name>
    <dbReference type="NCBI Taxonomy" id="671077"/>
    <lineage>
        <taxon>Bacteria</taxon>
        <taxon>Bacillati</taxon>
        <taxon>Bacillota</taxon>
        <taxon>Clostridia</taxon>
        <taxon>Eubacteriales</taxon>
        <taxon>Symbiobacteriaceae</taxon>
        <taxon>Caldinitratiruptor</taxon>
    </lineage>
</organism>
<keyword evidence="6" id="KW-1185">Reference proteome</keyword>
<dbReference type="Proteomes" id="UP001163687">
    <property type="component" value="Chromosome"/>
</dbReference>
<dbReference type="RefSeq" id="WP_264843120.1">
    <property type="nucleotide sequence ID" value="NZ_AP025628.1"/>
</dbReference>
<feature type="domain" description="Pyruvate carboxyltransferase" evidence="4">
    <location>
        <begin position="2"/>
        <end position="270"/>
    </location>
</feature>
<dbReference type="EMBL" id="AP025628">
    <property type="protein sequence ID" value="BDG58999.1"/>
    <property type="molecule type" value="Genomic_DNA"/>
</dbReference>